<proteinExistence type="predicted"/>
<organism evidence="2 3">
    <name type="scientific">Steinernema hermaphroditum</name>
    <dbReference type="NCBI Taxonomy" id="289476"/>
    <lineage>
        <taxon>Eukaryota</taxon>
        <taxon>Metazoa</taxon>
        <taxon>Ecdysozoa</taxon>
        <taxon>Nematoda</taxon>
        <taxon>Chromadorea</taxon>
        <taxon>Rhabditida</taxon>
        <taxon>Tylenchina</taxon>
        <taxon>Panagrolaimomorpha</taxon>
        <taxon>Strongyloidoidea</taxon>
        <taxon>Steinernematidae</taxon>
        <taxon>Steinernema</taxon>
    </lineage>
</organism>
<dbReference type="AlphaFoldDB" id="A0AA39H1J8"/>
<keyword evidence="3" id="KW-1185">Reference proteome</keyword>
<feature type="region of interest" description="Disordered" evidence="1">
    <location>
        <begin position="1"/>
        <end position="23"/>
    </location>
</feature>
<reference evidence="2" key="1">
    <citation type="submission" date="2023-06" db="EMBL/GenBank/DDBJ databases">
        <title>Genomic analysis of the entomopathogenic nematode Steinernema hermaphroditum.</title>
        <authorList>
            <person name="Schwarz E.M."/>
            <person name="Heppert J.K."/>
            <person name="Baniya A."/>
            <person name="Schwartz H.T."/>
            <person name="Tan C.-H."/>
            <person name="Antoshechkin I."/>
            <person name="Sternberg P.W."/>
            <person name="Goodrich-Blair H."/>
            <person name="Dillman A.R."/>
        </authorList>
    </citation>
    <scope>NUCLEOTIDE SEQUENCE</scope>
    <source>
        <strain evidence="2">PS9179</strain>
        <tissue evidence="2">Whole animal</tissue>
    </source>
</reference>
<evidence type="ECO:0000256" key="1">
    <source>
        <dbReference type="SAM" id="MobiDB-lite"/>
    </source>
</evidence>
<evidence type="ECO:0000313" key="3">
    <source>
        <dbReference type="Proteomes" id="UP001175271"/>
    </source>
</evidence>
<comment type="caution">
    <text evidence="2">The sequence shown here is derived from an EMBL/GenBank/DDBJ whole genome shotgun (WGS) entry which is preliminary data.</text>
</comment>
<protein>
    <submittedName>
        <fullName evidence="2">Uncharacterized protein</fullName>
    </submittedName>
</protein>
<dbReference type="EMBL" id="JAUCMV010000005">
    <property type="protein sequence ID" value="KAK0396027.1"/>
    <property type="molecule type" value="Genomic_DNA"/>
</dbReference>
<gene>
    <name evidence="2" type="ORF">QR680_001532</name>
</gene>
<evidence type="ECO:0000313" key="2">
    <source>
        <dbReference type="EMBL" id="KAK0396027.1"/>
    </source>
</evidence>
<name>A0AA39H1J8_9BILA</name>
<sequence length="185" mass="20417">MNRPPSCASIASETDSGEEVWDENELEVLSEVSTEDECLAESKKKGMLVPAKKEFLDIMNTPPWKQKRANSMTPLSTLVEAQTQVFVAFKERCHKKEQTTPITIEDKVVQLEASCHSVLATSAISPASSLAIIVQSLSFLKFERQLLMWTSGKADSKIKFFISPKIAQATKIVAMACCLETVSDS</sequence>
<dbReference type="Proteomes" id="UP001175271">
    <property type="component" value="Unassembled WGS sequence"/>
</dbReference>
<accession>A0AA39H1J8</accession>